<feature type="compositionally biased region" description="Basic and acidic residues" evidence="1">
    <location>
        <begin position="86"/>
        <end position="99"/>
    </location>
</feature>
<feature type="region of interest" description="Disordered" evidence="1">
    <location>
        <begin position="153"/>
        <end position="339"/>
    </location>
</feature>
<dbReference type="Proteomes" id="UP001279410">
    <property type="component" value="Unassembled WGS sequence"/>
</dbReference>
<feature type="region of interest" description="Disordered" evidence="1">
    <location>
        <begin position="371"/>
        <end position="394"/>
    </location>
</feature>
<feature type="compositionally biased region" description="Basic and acidic residues" evidence="1">
    <location>
        <begin position="1"/>
        <end position="16"/>
    </location>
</feature>
<feature type="compositionally biased region" description="Basic and acidic residues" evidence="1">
    <location>
        <begin position="425"/>
        <end position="434"/>
    </location>
</feature>
<gene>
    <name evidence="2" type="ORF">AKAME5_001007900</name>
</gene>
<feature type="compositionally biased region" description="Polar residues" evidence="1">
    <location>
        <begin position="74"/>
        <end position="84"/>
    </location>
</feature>
<feature type="region of interest" description="Disordered" evidence="1">
    <location>
        <begin position="483"/>
        <end position="512"/>
    </location>
</feature>
<feature type="compositionally biased region" description="Acidic residues" evidence="1">
    <location>
        <begin position="281"/>
        <end position="299"/>
    </location>
</feature>
<sequence length="625" mass="68867">MRLGKGEKMMPPEDPRMQPSPKGFVGAFAPFPRSTWIHPRVPNDDFDRVCKNIWSRAKEAEEKEFARGQGPPEATQSKDGTSPESKPGHRAEEQQKEAEDLGLSTKYEEDKQQHHNKFTLPFSYLSGRRHFRAANPAWVLSPLMEVEMKLNEEEAERKRNSASRMTLEAGGRDVEDKQRIVENSLKRMWVPQSTRRTDKQSSASEPRPLATNPICSATGDPALHLQHEEDPPLPYKLPRDTCESEDEQDTSSSSDSDSSDDDEDDDVVSLPGVRSGATNSSDDDSESDSSDSSDSEVEENEMKSVNGKPDSPSPSTEKDFPPLSTIRAGILPCPTEAPSSWKMHGRWEIPLSFHPHDIPADALARVTTAPARAPVQGRAEAPQANSKTDAPPVAPTRQEAYDLLADFPALQPPKMPSALGVLHDGNPKKEDARGRRGLTRPPNQRQENGASRQRRMENVPREVSSICAGDQKSVLNLQTLGSANQRNSPTVSCGEVKANNQPPPRVAGTDGAGVNARSWASAAKAGMKQAAAPQEKARPCTFQQIVTINRAKANYSVAQNFANKVPPSHQVPNPLKTNLCRGPQNRNPNRFVRPGYPRPHQHFGAQSLRTTCPPGFRCPRFPFQQ</sequence>
<keyword evidence="3" id="KW-1185">Reference proteome</keyword>
<feature type="region of interest" description="Disordered" evidence="1">
    <location>
        <begin position="1"/>
        <end position="26"/>
    </location>
</feature>
<protein>
    <submittedName>
        <fullName evidence="2">Uncharacterized protein</fullName>
    </submittedName>
</protein>
<feature type="compositionally biased region" description="Polar residues" evidence="1">
    <location>
        <begin position="441"/>
        <end position="451"/>
    </location>
</feature>
<comment type="caution">
    <text evidence="2">The sequence shown here is derived from an EMBL/GenBank/DDBJ whole genome shotgun (WGS) entry which is preliminary data.</text>
</comment>
<accession>A0AAD3R7M2</accession>
<feature type="compositionally biased region" description="Acidic residues" evidence="1">
    <location>
        <begin position="257"/>
        <end position="267"/>
    </location>
</feature>
<evidence type="ECO:0000313" key="3">
    <source>
        <dbReference type="Proteomes" id="UP001279410"/>
    </source>
</evidence>
<evidence type="ECO:0000256" key="1">
    <source>
        <dbReference type="SAM" id="MobiDB-lite"/>
    </source>
</evidence>
<evidence type="ECO:0000313" key="2">
    <source>
        <dbReference type="EMBL" id="GLD57915.1"/>
    </source>
</evidence>
<organism evidence="2 3">
    <name type="scientific">Lates japonicus</name>
    <name type="common">Japanese lates</name>
    <dbReference type="NCBI Taxonomy" id="270547"/>
    <lineage>
        <taxon>Eukaryota</taxon>
        <taxon>Metazoa</taxon>
        <taxon>Chordata</taxon>
        <taxon>Craniata</taxon>
        <taxon>Vertebrata</taxon>
        <taxon>Euteleostomi</taxon>
        <taxon>Actinopterygii</taxon>
        <taxon>Neopterygii</taxon>
        <taxon>Teleostei</taxon>
        <taxon>Neoteleostei</taxon>
        <taxon>Acanthomorphata</taxon>
        <taxon>Carangaria</taxon>
        <taxon>Carangaria incertae sedis</taxon>
        <taxon>Centropomidae</taxon>
        <taxon>Lates</taxon>
    </lineage>
</organism>
<name>A0AAD3R7M2_LATJO</name>
<feature type="region of interest" description="Disordered" evidence="1">
    <location>
        <begin position="415"/>
        <end position="459"/>
    </location>
</feature>
<feature type="region of interest" description="Disordered" evidence="1">
    <location>
        <begin position="59"/>
        <end position="115"/>
    </location>
</feature>
<feature type="compositionally biased region" description="Basic and acidic residues" evidence="1">
    <location>
        <begin position="170"/>
        <end position="180"/>
    </location>
</feature>
<proteinExistence type="predicted"/>
<dbReference type="AlphaFoldDB" id="A0AAD3R7M2"/>
<dbReference type="EMBL" id="BRZM01000031">
    <property type="protein sequence ID" value="GLD57915.1"/>
    <property type="molecule type" value="Genomic_DNA"/>
</dbReference>
<feature type="non-terminal residue" evidence="2">
    <location>
        <position position="625"/>
    </location>
</feature>
<reference evidence="2" key="1">
    <citation type="submission" date="2022-08" db="EMBL/GenBank/DDBJ databases">
        <title>Genome sequencing of akame (Lates japonicus).</title>
        <authorList>
            <person name="Hashiguchi Y."/>
            <person name="Takahashi H."/>
        </authorList>
    </citation>
    <scope>NUCLEOTIDE SEQUENCE</scope>
    <source>
        <strain evidence="2">Kochi</strain>
    </source>
</reference>